<proteinExistence type="predicted"/>
<dbReference type="Proteomes" id="UP000054107">
    <property type="component" value="Unassembled WGS sequence"/>
</dbReference>
<evidence type="ECO:0000256" key="1">
    <source>
        <dbReference type="SAM" id="MobiDB-lite"/>
    </source>
</evidence>
<name>A0A0B7NFH8_9FUNG</name>
<dbReference type="AlphaFoldDB" id="A0A0B7NFH8"/>
<dbReference type="EMBL" id="LN731032">
    <property type="protein sequence ID" value="CEP14130.1"/>
    <property type="molecule type" value="Genomic_DNA"/>
</dbReference>
<reference evidence="2 3" key="1">
    <citation type="submission" date="2014-09" db="EMBL/GenBank/DDBJ databases">
        <authorList>
            <person name="Ellenberger Sabrina"/>
        </authorList>
    </citation>
    <scope>NUCLEOTIDE SEQUENCE [LARGE SCALE GENOMIC DNA]</scope>
    <source>
        <strain evidence="2 3">CBS 412.66</strain>
    </source>
</reference>
<keyword evidence="3" id="KW-1185">Reference proteome</keyword>
<gene>
    <name evidence="2" type="primary">PARPA_08293.1 scaffold 32756</name>
</gene>
<feature type="region of interest" description="Disordered" evidence="1">
    <location>
        <begin position="138"/>
        <end position="175"/>
    </location>
</feature>
<organism evidence="2 3">
    <name type="scientific">Parasitella parasitica</name>
    <dbReference type="NCBI Taxonomy" id="35722"/>
    <lineage>
        <taxon>Eukaryota</taxon>
        <taxon>Fungi</taxon>
        <taxon>Fungi incertae sedis</taxon>
        <taxon>Mucoromycota</taxon>
        <taxon>Mucoromycotina</taxon>
        <taxon>Mucoromycetes</taxon>
        <taxon>Mucorales</taxon>
        <taxon>Mucorineae</taxon>
        <taxon>Mucoraceae</taxon>
        <taxon>Parasitella</taxon>
    </lineage>
</organism>
<protein>
    <submittedName>
        <fullName evidence="2">Uncharacterized protein</fullName>
    </submittedName>
</protein>
<feature type="region of interest" description="Disordered" evidence="1">
    <location>
        <begin position="60"/>
        <end position="91"/>
    </location>
</feature>
<evidence type="ECO:0000313" key="3">
    <source>
        <dbReference type="Proteomes" id="UP000054107"/>
    </source>
</evidence>
<accession>A0A0B7NFH8</accession>
<sequence>MVLTLEAPMKCFTRYYCFFKSAQFEGMSFADNKELDKILREQILNDLILTMGAQARRDSYTPAAPTELEDRETPCRVQGRPNEPPPTSTFHPLATLEFAEGSQGTQGQDGNAVSSAATQPQQDNVTAFFTASTLSFQSGETPASTVSTDSEAVSATSDGQISPDLGQQGAQTDGTEPSILGIQSLIYFGYCWILLRASNTRPS</sequence>
<evidence type="ECO:0000313" key="2">
    <source>
        <dbReference type="EMBL" id="CEP14130.1"/>
    </source>
</evidence>
<feature type="compositionally biased region" description="Polar residues" evidence="1">
    <location>
        <begin position="138"/>
        <end position="160"/>
    </location>
</feature>